<proteinExistence type="inferred from homology"/>
<evidence type="ECO:0000256" key="4">
    <source>
        <dbReference type="ARBA" id="ARBA00022691"/>
    </source>
</evidence>
<feature type="active site" evidence="7">
    <location>
        <position position="379"/>
    </location>
</feature>
<evidence type="ECO:0000313" key="9">
    <source>
        <dbReference type="Proteomes" id="UP000198703"/>
    </source>
</evidence>
<gene>
    <name evidence="8" type="ORF">SAMN05444370_107127</name>
</gene>
<evidence type="ECO:0000256" key="6">
    <source>
        <dbReference type="PROSITE-ProRule" id="PRU01024"/>
    </source>
</evidence>
<keyword evidence="4 6" id="KW-0949">S-adenosyl-L-methionine</keyword>
<dbReference type="InterPro" id="IPR029063">
    <property type="entry name" value="SAM-dependent_MTases_sf"/>
</dbReference>
<dbReference type="InterPro" id="IPR010280">
    <property type="entry name" value="U5_MeTrfase_fam"/>
</dbReference>
<evidence type="ECO:0000256" key="1">
    <source>
        <dbReference type="ARBA" id="ARBA00022485"/>
    </source>
</evidence>
<organism evidence="8 9">
    <name type="scientific">Rubrimonas cliftonensis</name>
    <dbReference type="NCBI Taxonomy" id="89524"/>
    <lineage>
        <taxon>Bacteria</taxon>
        <taxon>Pseudomonadati</taxon>
        <taxon>Pseudomonadota</taxon>
        <taxon>Alphaproteobacteria</taxon>
        <taxon>Rhodobacterales</taxon>
        <taxon>Paracoccaceae</taxon>
        <taxon>Rubrimonas</taxon>
    </lineage>
</organism>
<keyword evidence="1" id="KW-0479">Metal-binding</keyword>
<feature type="active site" description="Nucleophile" evidence="6">
    <location>
        <position position="379"/>
    </location>
</feature>
<dbReference type="PANTHER" id="PTHR11061:SF49">
    <property type="entry name" value="23S RRNA (URACIL(1939)-C(5))-METHYLTRANSFERASE RLMD"/>
    <property type="match status" value="1"/>
</dbReference>
<keyword evidence="1" id="KW-0408">Iron</keyword>
<keyword evidence="5" id="KW-0411">Iron-sulfur</keyword>
<sequence length="422" mass="43686">MTDPDPIEIAPIDVAIDRLGHLGDGVADTPSGPLYVAGALPGEMVRGRREGERLEDVAILVAAPERVVPACRHFGACGGCATQHAGDDLLARWKTAMAAAALASQGLEAPIRPIAVSPPGSRRRVALSGRRTKKTTLLGFHGRADAAVTPVSECPVARGAIVAALPALREMVGHVASRSGEARVAATDAEAGLDVALSGQKPLDAALRATLAAMAEAADFARLTYNGEPVADRRPPFQRFGAALVTPPPDGFLQATAEGEAALVAAVLEAVGDAPRVADLYAGSGTFTLPLAARATTHAVEESAAALAALDAGWRLAKGLRTVSTEARDLDRRPLRPAELGGYDAVVFDPPRAGAAAQAAQLALPRGRGGPTRIAAASCNPATFARDARTLVDGGWRLEWVQPVDQFRWSPHVELAAAFTRG</sequence>
<dbReference type="SUPFAM" id="SSF53335">
    <property type="entry name" value="S-adenosyl-L-methionine-dependent methyltransferases"/>
    <property type="match status" value="1"/>
</dbReference>
<keyword evidence="1" id="KW-0004">4Fe-4S</keyword>
<dbReference type="InterPro" id="IPR012340">
    <property type="entry name" value="NA-bd_OB-fold"/>
</dbReference>
<dbReference type="PROSITE" id="PS51687">
    <property type="entry name" value="SAM_MT_RNA_M5U"/>
    <property type="match status" value="1"/>
</dbReference>
<dbReference type="GO" id="GO:0070475">
    <property type="term" value="P:rRNA base methylation"/>
    <property type="evidence" value="ECO:0007669"/>
    <property type="project" value="TreeGrafter"/>
</dbReference>
<evidence type="ECO:0000256" key="2">
    <source>
        <dbReference type="ARBA" id="ARBA00022603"/>
    </source>
</evidence>
<dbReference type="GO" id="GO:0070041">
    <property type="term" value="F:rRNA (uridine-C5-)-methyltransferase activity"/>
    <property type="evidence" value="ECO:0007669"/>
    <property type="project" value="TreeGrafter"/>
</dbReference>
<evidence type="ECO:0000256" key="7">
    <source>
        <dbReference type="PROSITE-ProRule" id="PRU10015"/>
    </source>
</evidence>
<keyword evidence="2 6" id="KW-0489">Methyltransferase</keyword>
<reference evidence="8 9" key="1">
    <citation type="submission" date="2016-10" db="EMBL/GenBank/DDBJ databases">
        <authorList>
            <person name="de Groot N.N."/>
        </authorList>
    </citation>
    <scope>NUCLEOTIDE SEQUENCE [LARGE SCALE GENOMIC DNA]</scope>
    <source>
        <strain evidence="8 9">DSM 15345</strain>
    </source>
</reference>
<dbReference type="RefSeq" id="WP_245731042.1">
    <property type="nucleotide sequence ID" value="NZ_FNQM01000007.1"/>
</dbReference>
<name>A0A1H4CL09_9RHOB</name>
<dbReference type="Gene3D" id="3.40.50.150">
    <property type="entry name" value="Vaccinia Virus protein VP39"/>
    <property type="match status" value="1"/>
</dbReference>
<dbReference type="InterPro" id="IPR030390">
    <property type="entry name" value="MeTrfase_TrmA_AS"/>
</dbReference>
<dbReference type="PROSITE" id="PS01230">
    <property type="entry name" value="TRMA_1"/>
    <property type="match status" value="1"/>
</dbReference>
<dbReference type="AlphaFoldDB" id="A0A1H4CL09"/>
<accession>A0A1H4CL09</accession>
<dbReference type="PANTHER" id="PTHR11061">
    <property type="entry name" value="RNA M5U METHYLTRANSFERASE"/>
    <property type="match status" value="1"/>
</dbReference>
<feature type="binding site" evidence="6">
    <location>
        <position position="349"/>
    </location>
    <ligand>
        <name>S-adenosyl-L-methionine</name>
        <dbReference type="ChEBI" id="CHEBI:59789"/>
    </ligand>
</feature>
<keyword evidence="9" id="KW-1185">Reference proteome</keyword>
<dbReference type="STRING" id="89524.SAMN05444370_107127"/>
<dbReference type="Pfam" id="PF05958">
    <property type="entry name" value="tRNA_U5-meth_tr"/>
    <property type="match status" value="1"/>
</dbReference>
<dbReference type="Gene3D" id="2.40.50.1070">
    <property type="match status" value="1"/>
</dbReference>
<keyword evidence="3 6" id="KW-0808">Transferase</keyword>
<feature type="binding site" evidence="6">
    <location>
        <position position="301"/>
    </location>
    <ligand>
        <name>S-adenosyl-L-methionine</name>
        <dbReference type="ChEBI" id="CHEBI:59789"/>
    </ligand>
</feature>
<protein>
    <submittedName>
        <fullName evidence="8">23S rRNA m(5)U-1939 methyltransferase</fullName>
    </submittedName>
</protein>
<dbReference type="EMBL" id="FNQM01000007">
    <property type="protein sequence ID" value="SEA61024.1"/>
    <property type="molecule type" value="Genomic_DNA"/>
</dbReference>
<comment type="similarity">
    <text evidence="6">Belongs to the class I-like SAM-binding methyltransferase superfamily. RNA M5U methyltransferase family.</text>
</comment>
<dbReference type="Gene3D" id="2.40.50.140">
    <property type="entry name" value="Nucleic acid-binding proteins"/>
    <property type="match status" value="1"/>
</dbReference>
<dbReference type="GO" id="GO:0051539">
    <property type="term" value="F:4 iron, 4 sulfur cluster binding"/>
    <property type="evidence" value="ECO:0007669"/>
    <property type="project" value="UniProtKB-KW"/>
</dbReference>
<evidence type="ECO:0000313" key="8">
    <source>
        <dbReference type="EMBL" id="SEA61024.1"/>
    </source>
</evidence>
<evidence type="ECO:0000256" key="3">
    <source>
        <dbReference type="ARBA" id="ARBA00022679"/>
    </source>
</evidence>
<evidence type="ECO:0000256" key="5">
    <source>
        <dbReference type="ARBA" id="ARBA00023014"/>
    </source>
</evidence>
<feature type="binding site" evidence="6">
    <location>
        <position position="254"/>
    </location>
    <ligand>
        <name>S-adenosyl-L-methionine</name>
        <dbReference type="ChEBI" id="CHEBI:59789"/>
    </ligand>
</feature>
<dbReference type="Proteomes" id="UP000198703">
    <property type="component" value="Unassembled WGS sequence"/>
</dbReference>
<feature type="binding site" evidence="6">
    <location>
        <position position="281"/>
    </location>
    <ligand>
        <name>S-adenosyl-L-methionine</name>
        <dbReference type="ChEBI" id="CHEBI:59789"/>
    </ligand>
</feature>